<dbReference type="EMBL" id="JAAXYH010000009">
    <property type="protein sequence ID" value="NMH66025.1"/>
    <property type="molecule type" value="Genomic_DNA"/>
</dbReference>
<evidence type="ECO:0000256" key="1">
    <source>
        <dbReference type="SAM" id="SignalP"/>
    </source>
</evidence>
<evidence type="ECO:0000313" key="3">
    <source>
        <dbReference type="EMBL" id="NMH66025.1"/>
    </source>
</evidence>
<dbReference type="PROSITE" id="PS50206">
    <property type="entry name" value="RHODANESE_3"/>
    <property type="match status" value="1"/>
</dbReference>
<sequence length="134" mass="14455">MSHLKLAVNRTLAAFKLLLLGLLLTASPTLLAAEKDPQLAWEKIHAGAMVLDVRTAEEFSQGHLPQAVNIPFQQVAEEFAARNIPKDTPIVLYCRSGRRSGKAQEALIAAGYTQTYNGGGFEGLSQHAATSEKP</sequence>
<dbReference type="InterPro" id="IPR036873">
    <property type="entry name" value="Rhodanese-like_dom_sf"/>
</dbReference>
<dbReference type="InterPro" id="IPR001763">
    <property type="entry name" value="Rhodanese-like_dom"/>
</dbReference>
<reference evidence="3" key="1">
    <citation type="submission" date="2020-04" db="EMBL/GenBank/DDBJ databases">
        <title>Description of Shewanella salipaludis sp. nov., isolated from a salt marsh.</title>
        <authorList>
            <person name="Park S."/>
            <person name="Yoon J.-H."/>
        </authorList>
    </citation>
    <scope>NUCLEOTIDE SEQUENCE</scope>
    <source>
        <strain evidence="3">SHSM-M6</strain>
    </source>
</reference>
<comment type="caution">
    <text evidence="3">The sequence shown here is derived from an EMBL/GenBank/DDBJ whole genome shotgun (WGS) entry which is preliminary data.</text>
</comment>
<dbReference type="Gene3D" id="3.40.250.10">
    <property type="entry name" value="Rhodanese-like domain"/>
    <property type="match status" value="1"/>
</dbReference>
<gene>
    <name evidence="3" type="ORF">HC757_12735</name>
</gene>
<dbReference type="SMART" id="SM00450">
    <property type="entry name" value="RHOD"/>
    <property type="match status" value="1"/>
</dbReference>
<feature type="chain" id="PRO_5037975624" evidence="1">
    <location>
        <begin position="33"/>
        <end position="134"/>
    </location>
</feature>
<dbReference type="PANTHER" id="PTHR45431">
    <property type="entry name" value="RHODANESE-LIKE DOMAIN-CONTAINING PROTEIN 15, CHLOROPLASTIC"/>
    <property type="match status" value="1"/>
</dbReference>
<dbReference type="FunFam" id="3.40.250.10:FF:000049">
    <property type="entry name" value="Phage shock protein E"/>
    <property type="match status" value="1"/>
</dbReference>
<dbReference type="Proteomes" id="UP000737113">
    <property type="component" value="Unassembled WGS sequence"/>
</dbReference>
<dbReference type="RefSeq" id="WP_169564758.1">
    <property type="nucleotide sequence ID" value="NZ_JAAXYH010000009.1"/>
</dbReference>
<name>A0A972FTR5_9GAMM</name>
<protein>
    <submittedName>
        <fullName evidence="3">Rhodanese-like domain-containing protein</fullName>
    </submittedName>
</protein>
<feature type="signal peptide" evidence="1">
    <location>
        <begin position="1"/>
        <end position="32"/>
    </location>
</feature>
<dbReference type="CDD" id="cd00158">
    <property type="entry name" value="RHOD"/>
    <property type="match status" value="1"/>
</dbReference>
<dbReference type="AlphaFoldDB" id="A0A972FTR5"/>
<keyword evidence="4" id="KW-1185">Reference proteome</keyword>
<dbReference type="InterPro" id="IPR052367">
    <property type="entry name" value="Thiosulfate_ST/Rhodanese-like"/>
</dbReference>
<proteinExistence type="predicted"/>
<dbReference type="SUPFAM" id="SSF52821">
    <property type="entry name" value="Rhodanese/Cell cycle control phosphatase"/>
    <property type="match status" value="1"/>
</dbReference>
<accession>A0A972FTR5</accession>
<evidence type="ECO:0000313" key="4">
    <source>
        <dbReference type="Proteomes" id="UP000737113"/>
    </source>
</evidence>
<organism evidence="3 4">
    <name type="scientific">Shewanella salipaludis</name>
    <dbReference type="NCBI Taxonomy" id="2723052"/>
    <lineage>
        <taxon>Bacteria</taxon>
        <taxon>Pseudomonadati</taxon>
        <taxon>Pseudomonadota</taxon>
        <taxon>Gammaproteobacteria</taxon>
        <taxon>Alteromonadales</taxon>
        <taxon>Shewanellaceae</taxon>
        <taxon>Shewanella</taxon>
    </lineage>
</organism>
<dbReference type="PANTHER" id="PTHR45431:SF3">
    <property type="entry name" value="RHODANESE-LIKE DOMAIN-CONTAINING PROTEIN 15, CHLOROPLASTIC"/>
    <property type="match status" value="1"/>
</dbReference>
<dbReference type="Pfam" id="PF00581">
    <property type="entry name" value="Rhodanese"/>
    <property type="match status" value="1"/>
</dbReference>
<keyword evidence="1" id="KW-0732">Signal</keyword>
<feature type="domain" description="Rhodanese" evidence="2">
    <location>
        <begin position="44"/>
        <end position="133"/>
    </location>
</feature>
<evidence type="ECO:0000259" key="2">
    <source>
        <dbReference type="PROSITE" id="PS50206"/>
    </source>
</evidence>